<keyword evidence="4" id="KW-1185">Reference proteome</keyword>
<evidence type="ECO:0000313" key="3">
    <source>
        <dbReference type="EMBL" id="MDQ7877720.1"/>
    </source>
</evidence>
<dbReference type="SUPFAM" id="SSF53383">
    <property type="entry name" value="PLP-dependent transferases"/>
    <property type="match status" value="1"/>
</dbReference>
<evidence type="ECO:0000259" key="2">
    <source>
        <dbReference type="Pfam" id="PF00155"/>
    </source>
</evidence>
<reference evidence="3 4" key="1">
    <citation type="submission" date="2023-08" db="EMBL/GenBank/DDBJ databases">
        <title>Microbacterium psychrotolerans sp. nov., a psychrotolerant bacterium isolated from soil in Heilongjiang Province, China.</title>
        <authorList>
            <person name="An P."/>
            <person name="Zhao D."/>
            <person name="Xiang H."/>
        </authorList>
    </citation>
    <scope>NUCLEOTIDE SEQUENCE [LARGE SCALE GENOMIC DNA]</scope>
    <source>
        <strain evidence="3 4">QXD-8</strain>
    </source>
</reference>
<dbReference type="PANTHER" id="PTHR42691:SF1">
    <property type="entry name" value="ASPARTATE AMINOTRANSFERASE YHDR-RELATED"/>
    <property type="match status" value="1"/>
</dbReference>
<keyword evidence="1 3" id="KW-0032">Aminotransferase</keyword>
<accession>A0ABU0YZG0</accession>
<evidence type="ECO:0000256" key="1">
    <source>
        <dbReference type="RuleBase" id="RU000481"/>
    </source>
</evidence>
<feature type="domain" description="Aminotransferase class I/classII large" evidence="2">
    <location>
        <begin position="51"/>
        <end position="381"/>
    </location>
</feature>
<dbReference type="RefSeq" id="WP_308867176.1">
    <property type="nucleotide sequence ID" value="NZ_JAVFWO010000002.1"/>
</dbReference>
<keyword evidence="1" id="KW-0808">Transferase</keyword>
<evidence type="ECO:0000313" key="4">
    <source>
        <dbReference type="Proteomes" id="UP001235133"/>
    </source>
</evidence>
<comment type="similarity">
    <text evidence="1">Belongs to the class-I pyridoxal-phosphate-dependent aminotransferase family.</text>
</comment>
<organism evidence="3 4">
    <name type="scientific">Microbacterium psychrotolerans</name>
    <dbReference type="NCBI Taxonomy" id="3068321"/>
    <lineage>
        <taxon>Bacteria</taxon>
        <taxon>Bacillati</taxon>
        <taxon>Actinomycetota</taxon>
        <taxon>Actinomycetes</taxon>
        <taxon>Micrococcales</taxon>
        <taxon>Microbacteriaceae</taxon>
        <taxon>Microbacterium</taxon>
    </lineage>
</organism>
<protein>
    <recommendedName>
        <fullName evidence="1">Aminotransferase</fullName>
        <ecNumber evidence="1">2.6.1.-</ecNumber>
    </recommendedName>
</protein>
<gene>
    <name evidence="3" type="ORF">Q9R08_07010</name>
</gene>
<dbReference type="GO" id="GO:0008483">
    <property type="term" value="F:transaminase activity"/>
    <property type="evidence" value="ECO:0007669"/>
    <property type="project" value="UniProtKB-KW"/>
</dbReference>
<dbReference type="Proteomes" id="UP001235133">
    <property type="component" value="Unassembled WGS sequence"/>
</dbReference>
<dbReference type="Gene3D" id="3.40.640.10">
    <property type="entry name" value="Type I PLP-dependent aspartate aminotransferase-like (Major domain)"/>
    <property type="match status" value="1"/>
</dbReference>
<dbReference type="InterPro" id="IPR015421">
    <property type="entry name" value="PyrdxlP-dep_Trfase_major"/>
</dbReference>
<dbReference type="PROSITE" id="PS00105">
    <property type="entry name" value="AA_TRANSFER_CLASS_1"/>
    <property type="match status" value="1"/>
</dbReference>
<dbReference type="EMBL" id="JAVFWO010000002">
    <property type="protein sequence ID" value="MDQ7877720.1"/>
    <property type="molecule type" value="Genomic_DNA"/>
</dbReference>
<dbReference type="Pfam" id="PF00155">
    <property type="entry name" value="Aminotran_1_2"/>
    <property type="match status" value="1"/>
</dbReference>
<name>A0ABU0YZG0_9MICO</name>
<dbReference type="InterPro" id="IPR015424">
    <property type="entry name" value="PyrdxlP-dep_Trfase"/>
</dbReference>
<sequence>MAAMSDRATRAKAAVDVVTAFFARIQATADDPDALDFTFGNPHELALPGLTAAMQAQVEPRSVDWFAYKTSERLAQETVAAGLRTELALDFEPDDIAMTQGAFGALSLAFALLADAGDEVIIPVPGWFCYEPMLHAANLLPVRAALDPETFDLDVGAISRAIGPRTRLVVANSPANPTGRVYSQDTWQALADVLEQASRTHGRRIWLVSDEPYRRIRFDGIDFASPAASYPWTVIDYSYGKVLLAPGQRLGYLALSPLIPPAERDELRTALMPLGLAIGWGFPDAVMQYSVPALESVSLDMAELARKRDRLFGALVDAGVRVTRPEGTFYLWGEAPGGDAAGFCDALAARGVHVMPGTLFDQPRHFRMSLTATMETIDRALPDLAEVAAALSATASGASGPEPGRRHP</sequence>
<comment type="caution">
    <text evidence="3">The sequence shown here is derived from an EMBL/GenBank/DDBJ whole genome shotgun (WGS) entry which is preliminary data.</text>
</comment>
<dbReference type="CDD" id="cd00609">
    <property type="entry name" value="AAT_like"/>
    <property type="match status" value="1"/>
</dbReference>
<dbReference type="InterPro" id="IPR004839">
    <property type="entry name" value="Aminotransferase_I/II_large"/>
</dbReference>
<dbReference type="PANTHER" id="PTHR42691">
    <property type="entry name" value="ASPARTATE AMINOTRANSFERASE YHDR-RELATED"/>
    <property type="match status" value="1"/>
</dbReference>
<dbReference type="InterPro" id="IPR004838">
    <property type="entry name" value="NHTrfase_class1_PyrdxlP-BS"/>
</dbReference>
<dbReference type="EC" id="2.6.1.-" evidence="1"/>
<proteinExistence type="inferred from homology"/>
<comment type="cofactor">
    <cofactor evidence="1">
        <name>pyridoxal 5'-phosphate</name>
        <dbReference type="ChEBI" id="CHEBI:597326"/>
    </cofactor>
</comment>